<gene>
    <name evidence="1" type="ORF">ACFQVC_01215</name>
</gene>
<dbReference type="RefSeq" id="WP_381825432.1">
    <property type="nucleotide sequence ID" value="NZ_JBHTCF010000001.1"/>
</dbReference>
<dbReference type="EMBL" id="JBHTCF010000001">
    <property type="protein sequence ID" value="MFC7302835.1"/>
    <property type="molecule type" value="Genomic_DNA"/>
</dbReference>
<dbReference type="InterPro" id="IPR013783">
    <property type="entry name" value="Ig-like_fold"/>
</dbReference>
<proteinExistence type="predicted"/>
<evidence type="ECO:0000313" key="1">
    <source>
        <dbReference type="EMBL" id="MFC7302835.1"/>
    </source>
</evidence>
<evidence type="ECO:0008006" key="3">
    <source>
        <dbReference type="Google" id="ProtNLM"/>
    </source>
</evidence>
<name>A0ABW2J9Z9_9ACTN</name>
<comment type="caution">
    <text evidence="1">The sequence shown here is derived from an EMBL/GenBank/DDBJ whole genome shotgun (WGS) entry which is preliminary data.</text>
</comment>
<dbReference type="Gene3D" id="2.60.40.10">
    <property type="entry name" value="Immunoglobulins"/>
    <property type="match status" value="2"/>
</dbReference>
<accession>A0ABW2J9Z9</accession>
<protein>
    <recommendedName>
        <fullName evidence="3">Bacterial Ig-like domain-containing protein</fullName>
    </recommendedName>
</protein>
<sequence>MPARNGARHLVVVFANYTAPDDYGWSNGILDKLRANVLWIRDRFHGQHSYYLCKDMDFGLEDSVARLISTVLGALSLGPENCTAFGSSKGGSAALYFGLRYGLGNIVASVPQFRIGTYVRDDRQETARFMMGESPTVERVRVLDEAIPGLVRAGANRGANIYLVSSSRDEQHGEQVEPFLGLFRAYENFNYICNESPLISGHGQVSLRNVPHLMGLLHLLTEGIAPRFGLVRSGYEEPDRPTADIDAYLKATSLVKRDSEFPPPTISVPAADEEVGGAMTIAGTARGAVRVSLWENGKFLATPDVAADGTWSWQPRKPWGKGQHMVRLFAVDAAGFQSPRTEVSFSVVEGGRTPTRAAAAQQSHPVPTMAPAHPPAAPTVTAPAPHQQVQGAAVAFMGTAHGAAQVALRENGVLLGASAVGPDGSWSWYSGWAWGPGAHLVEVCAVDARGIESTVVPVPVSVVDILAGQTPSPYAAGGSTATYFPQGH</sequence>
<organism evidence="1 2">
    <name type="scientific">Streptomyces monticola</name>
    <dbReference type="NCBI Taxonomy" id="2666263"/>
    <lineage>
        <taxon>Bacteria</taxon>
        <taxon>Bacillati</taxon>
        <taxon>Actinomycetota</taxon>
        <taxon>Actinomycetes</taxon>
        <taxon>Kitasatosporales</taxon>
        <taxon>Streptomycetaceae</taxon>
        <taxon>Streptomyces</taxon>
    </lineage>
</organism>
<dbReference type="SUPFAM" id="SSF53474">
    <property type="entry name" value="alpha/beta-Hydrolases"/>
    <property type="match status" value="1"/>
</dbReference>
<reference evidence="2" key="1">
    <citation type="journal article" date="2019" name="Int. J. Syst. Evol. Microbiol.">
        <title>The Global Catalogue of Microorganisms (GCM) 10K type strain sequencing project: providing services to taxonomists for standard genome sequencing and annotation.</title>
        <authorList>
            <consortium name="The Broad Institute Genomics Platform"/>
            <consortium name="The Broad Institute Genome Sequencing Center for Infectious Disease"/>
            <person name="Wu L."/>
            <person name="Ma J."/>
        </authorList>
    </citation>
    <scope>NUCLEOTIDE SEQUENCE [LARGE SCALE GENOMIC DNA]</scope>
    <source>
        <strain evidence="2">SYNS20</strain>
    </source>
</reference>
<dbReference type="Proteomes" id="UP001596523">
    <property type="component" value="Unassembled WGS sequence"/>
</dbReference>
<dbReference type="InterPro" id="IPR029058">
    <property type="entry name" value="AB_hydrolase_fold"/>
</dbReference>
<keyword evidence="2" id="KW-1185">Reference proteome</keyword>
<evidence type="ECO:0000313" key="2">
    <source>
        <dbReference type="Proteomes" id="UP001596523"/>
    </source>
</evidence>